<keyword evidence="1" id="KW-0677">Repeat</keyword>
<keyword evidence="4" id="KW-1185">Reference proteome</keyword>
<gene>
    <name evidence="3" type="ORF">SLOPH_1378</name>
</gene>
<dbReference type="PANTHER" id="PTHR23049">
    <property type="entry name" value="MYOSIN REGULATORY LIGHT CHAIN 2"/>
    <property type="match status" value="1"/>
</dbReference>
<reference evidence="4" key="1">
    <citation type="journal article" date="2013" name="PLoS Genet.">
        <title>The genome of Spraguea lophii and the basis of host-microsporidian interactions.</title>
        <authorList>
            <person name="Campbell S.E."/>
            <person name="Williams T.A."/>
            <person name="Yousuf A."/>
            <person name="Soanes D.M."/>
            <person name="Paszkiewicz K.H."/>
            <person name="Williams B.A.P."/>
        </authorList>
    </citation>
    <scope>NUCLEOTIDE SEQUENCE [LARGE SCALE GENOMIC DNA]</scope>
    <source>
        <strain evidence="4">42_110</strain>
    </source>
</reference>
<accession>S7XLS9</accession>
<dbReference type="InParanoid" id="S7XLS9"/>
<evidence type="ECO:0000313" key="4">
    <source>
        <dbReference type="Proteomes" id="UP000014978"/>
    </source>
</evidence>
<dbReference type="Gene3D" id="1.10.238.10">
    <property type="entry name" value="EF-hand"/>
    <property type="match status" value="1"/>
</dbReference>
<dbReference type="FunCoup" id="S7XLS9">
    <property type="interactions" value="15"/>
</dbReference>
<dbReference type="OrthoDB" id="429467at2759"/>
<dbReference type="HOGENOM" id="CLU_061288_9_3_1"/>
<dbReference type="InterPro" id="IPR050403">
    <property type="entry name" value="Myosin_RLC"/>
</dbReference>
<dbReference type="SUPFAM" id="SSF47473">
    <property type="entry name" value="EF-hand"/>
    <property type="match status" value="1"/>
</dbReference>
<dbReference type="PROSITE" id="PS50222">
    <property type="entry name" value="EF_HAND_2"/>
    <property type="match status" value="1"/>
</dbReference>
<proteinExistence type="predicted"/>
<evidence type="ECO:0000256" key="1">
    <source>
        <dbReference type="ARBA" id="ARBA00022737"/>
    </source>
</evidence>
<dbReference type="Pfam" id="PF13499">
    <property type="entry name" value="EF-hand_7"/>
    <property type="match status" value="1"/>
</dbReference>
<dbReference type="CDD" id="cd00051">
    <property type="entry name" value="EFh"/>
    <property type="match status" value="1"/>
</dbReference>
<dbReference type="Proteomes" id="UP000014978">
    <property type="component" value="Unassembled WGS sequence"/>
</dbReference>
<protein>
    <submittedName>
        <fullName evidence="3">Myosin regulatory light chain</fullName>
    </submittedName>
</protein>
<dbReference type="STRING" id="1358809.S7XLS9"/>
<organism evidence="3 4">
    <name type="scientific">Spraguea lophii (strain 42_110)</name>
    <name type="common">Microsporidian parasite</name>
    <dbReference type="NCBI Taxonomy" id="1358809"/>
    <lineage>
        <taxon>Eukaryota</taxon>
        <taxon>Fungi</taxon>
        <taxon>Fungi incertae sedis</taxon>
        <taxon>Microsporidia</taxon>
        <taxon>Spragueidae</taxon>
        <taxon>Spraguea</taxon>
    </lineage>
</organism>
<dbReference type="AlphaFoldDB" id="S7XLS9"/>
<dbReference type="GO" id="GO:0005509">
    <property type="term" value="F:calcium ion binding"/>
    <property type="evidence" value="ECO:0007669"/>
    <property type="project" value="InterPro"/>
</dbReference>
<evidence type="ECO:0000313" key="3">
    <source>
        <dbReference type="EMBL" id="EPR80039.1"/>
    </source>
</evidence>
<dbReference type="OMA" id="GVNFTMF"/>
<dbReference type="VEuPathDB" id="MicrosporidiaDB:SLOPH_1378"/>
<name>S7XLS9_SPRLO</name>
<evidence type="ECO:0000259" key="2">
    <source>
        <dbReference type="PROSITE" id="PS50222"/>
    </source>
</evidence>
<dbReference type="EMBL" id="ATCN01000029">
    <property type="protein sequence ID" value="EPR80039.1"/>
    <property type="molecule type" value="Genomic_DNA"/>
</dbReference>
<dbReference type="InterPro" id="IPR011992">
    <property type="entry name" value="EF-hand-dom_pair"/>
</dbReference>
<comment type="caution">
    <text evidence="3">The sequence shown here is derived from an EMBL/GenBank/DDBJ whole genome shotgun (WGS) entry which is preliminary data.</text>
</comment>
<sequence>MRRRRGARQSSNIFQMLTQQQIMELREAFNILDVNNDTIISKDDLHNFLSTIGNPFSDAEVDEMIEEFGDEISFISFITLIGEKLSALDDEKVIVGALKEFSGDLKNKELNSTDFINMKTLKNYLMTKGDKLTEEETENFLKGSVQNDLVDIKRLTMLIKHGEILVEKAEE</sequence>
<dbReference type="SMART" id="SM00054">
    <property type="entry name" value="EFh"/>
    <property type="match status" value="1"/>
</dbReference>
<feature type="domain" description="EF-hand" evidence="2">
    <location>
        <begin position="20"/>
        <end position="55"/>
    </location>
</feature>
<dbReference type="InterPro" id="IPR002048">
    <property type="entry name" value="EF_hand_dom"/>
</dbReference>